<dbReference type="Proteomes" id="UP001229409">
    <property type="component" value="Unassembled WGS sequence"/>
</dbReference>
<proteinExistence type="predicted"/>
<dbReference type="EMBL" id="JARVWT010000003">
    <property type="protein sequence ID" value="MDH2330983.1"/>
    <property type="molecule type" value="Genomic_DNA"/>
</dbReference>
<evidence type="ECO:0000313" key="2">
    <source>
        <dbReference type="Proteomes" id="UP001229409"/>
    </source>
</evidence>
<name>A0AAP3ZX62_PAEPO</name>
<dbReference type="RefSeq" id="WP_279833017.1">
    <property type="nucleotide sequence ID" value="NZ_JARVWT010000003.1"/>
</dbReference>
<gene>
    <name evidence="1" type="ORF">QDS18_08885</name>
</gene>
<comment type="caution">
    <text evidence="1">The sequence shown here is derived from an EMBL/GenBank/DDBJ whole genome shotgun (WGS) entry which is preliminary data.</text>
</comment>
<protein>
    <submittedName>
        <fullName evidence="1">Uncharacterized protein</fullName>
    </submittedName>
</protein>
<evidence type="ECO:0000313" key="1">
    <source>
        <dbReference type="EMBL" id="MDH2330983.1"/>
    </source>
</evidence>
<sequence>MSKSLALEWASMVYGPYDLPHMYEIFEGVLYKGCYFFYLDNGVLCLRQVRKLEQLAHTHLFIDGDSAGLQLAEGIRRDLMEVVSDIIRYWRDKSGLTFLFDELLCLRERGDIQLDLVKDKG</sequence>
<organism evidence="1 2">
    <name type="scientific">Paenibacillus polymyxa</name>
    <name type="common">Bacillus polymyxa</name>
    <dbReference type="NCBI Taxonomy" id="1406"/>
    <lineage>
        <taxon>Bacteria</taxon>
        <taxon>Bacillati</taxon>
        <taxon>Bacillota</taxon>
        <taxon>Bacilli</taxon>
        <taxon>Bacillales</taxon>
        <taxon>Paenibacillaceae</taxon>
        <taxon>Paenibacillus</taxon>
    </lineage>
</organism>
<accession>A0AAP3ZX62</accession>
<reference evidence="1" key="1">
    <citation type="submission" date="2023-04" db="EMBL/GenBank/DDBJ databases">
        <title>Uncovering the Secrets of Slow-Growing Bacteria in Tropical Savanna Soil through Cultivation and Genomic Analysis.</title>
        <authorList>
            <person name="Goncalves O.S."/>
            <person name="Santana M.F."/>
        </authorList>
    </citation>
    <scope>NUCLEOTIDE SEQUENCE</scope>
    <source>
        <strain evidence="1">ANTI</strain>
    </source>
</reference>
<dbReference type="AlphaFoldDB" id="A0AAP3ZX62"/>